<accession>A0A9N7YWC4</accession>
<feature type="region of interest" description="Disordered" evidence="1">
    <location>
        <begin position="184"/>
        <end position="258"/>
    </location>
</feature>
<evidence type="ECO:0000256" key="1">
    <source>
        <dbReference type="SAM" id="MobiDB-lite"/>
    </source>
</evidence>
<reference evidence="2" key="1">
    <citation type="submission" date="2020-03" db="EMBL/GenBank/DDBJ databases">
        <authorList>
            <person name="Weist P."/>
        </authorList>
    </citation>
    <scope>NUCLEOTIDE SEQUENCE</scope>
</reference>
<comment type="caution">
    <text evidence="2">The sequence shown here is derived from an EMBL/GenBank/DDBJ whole genome shotgun (WGS) entry which is preliminary data.</text>
</comment>
<sequence>MFAQPPVGFPLRRCEVSAEAEPLRGTLGTISSEVCRSGVKPQPNYRAARWPGRSPTTVVILAHSSLISPLSSSRWFWRPPSLAVRLVSCLPPFEEVAKLPKICPAREEYCPFSQLIQYNPQTIAEHREESKTPQTAFCQNHRPLLSSAKQQQTQREHESDIKNEFSPINRHQLRQLLCRTLLHRRVPAPSPHRAAKLRQSGRRDGPGDPRPPAALTHTPRTVGSPDRDNLPNDHWLPDRAPRQEEEMSDRVLMVKEPD</sequence>
<evidence type="ECO:0000313" key="2">
    <source>
        <dbReference type="EMBL" id="CAB1446846.1"/>
    </source>
</evidence>
<dbReference type="Proteomes" id="UP001153269">
    <property type="component" value="Unassembled WGS sequence"/>
</dbReference>
<organism evidence="2 3">
    <name type="scientific">Pleuronectes platessa</name>
    <name type="common">European plaice</name>
    <dbReference type="NCBI Taxonomy" id="8262"/>
    <lineage>
        <taxon>Eukaryota</taxon>
        <taxon>Metazoa</taxon>
        <taxon>Chordata</taxon>
        <taxon>Craniata</taxon>
        <taxon>Vertebrata</taxon>
        <taxon>Euteleostomi</taxon>
        <taxon>Actinopterygii</taxon>
        <taxon>Neopterygii</taxon>
        <taxon>Teleostei</taxon>
        <taxon>Neoteleostei</taxon>
        <taxon>Acanthomorphata</taxon>
        <taxon>Carangaria</taxon>
        <taxon>Pleuronectiformes</taxon>
        <taxon>Pleuronectoidei</taxon>
        <taxon>Pleuronectidae</taxon>
        <taxon>Pleuronectes</taxon>
    </lineage>
</organism>
<dbReference type="EMBL" id="CADEAL010003927">
    <property type="protein sequence ID" value="CAB1446846.1"/>
    <property type="molecule type" value="Genomic_DNA"/>
</dbReference>
<evidence type="ECO:0000313" key="3">
    <source>
        <dbReference type="Proteomes" id="UP001153269"/>
    </source>
</evidence>
<dbReference type="AlphaFoldDB" id="A0A9N7YWC4"/>
<feature type="compositionally biased region" description="Basic and acidic residues" evidence="1">
    <location>
        <begin position="225"/>
        <end position="258"/>
    </location>
</feature>
<protein>
    <submittedName>
        <fullName evidence="2">Uncharacterized protein</fullName>
    </submittedName>
</protein>
<proteinExistence type="predicted"/>
<keyword evidence="3" id="KW-1185">Reference proteome</keyword>
<gene>
    <name evidence="2" type="ORF">PLEPLA_LOCUS34565</name>
</gene>
<feature type="region of interest" description="Disordered" evidence="1">
    <location>
        <begin position="146"/>
        <end position="166"/>
    </location>
</feature>
<name>A0A9N7YWC4_PLEPL</name>
<feature type="compositionally biased region" description="Basic and acidic residues" evidence="1">
    <location>
        <begin position="154"/>
        <end position="163"/>
    </location>
</feature>